<dbReference type="GO" id="GO:0046983">
    <property type="term" value="F:protein dimerization activity"/>
    <property type="evidence" value="ECO:0007669"/>
    <property type="project" value="InterPro"/>
</dbReference>
<dbReference type="Proteomes" id="UP000230002">
    <property type="component" value="Unassembled WGS sequence"/>
</dbReference>
<evidence type="ECO:0000256" key="3">
    <source>
        <dbReference type="ARBA" id="ARBA00022771"/>
    </source>
</evidence>
<dbReference type="AlphaFoldDB" id="A0A2G8SS00"/>
<feature type="region of interest" description="Disordered" evidence="6">
    <location>
        <begin position="705"/>
        <end position="736"/>
    </location>
</feature>
<feature type="region of interest" description="Disordered" evidence="6">
    <location>
        <begin position="1"/>
        <end position="108"/>
    </location>
</feature>
<dbReference type="GO" id="GO:0008270">
    <property type="term" value="F:zinc ion binding"/>
    <property type="evidence" value="ECO:0007669"/>
    <property type="project" value="UniProtKB-KW"/>
</dbReference>
<dbReference type="InterPro" id="IPR012337">
    <property type="entry name" value="RNaseH-like_sf"/>
</dbReference>
<comment type="subcellular location">
    <subcellularLocation>
        <location evidence="1">Nucleus</location>
    </subcellularLocation>
</comment>
<evidence type="ECO:0000256" key="2">
    <source>
        <dbReference type="ARBA" id="ARBA00022723"/>
    </source>
</evidence>
<reference evidence="8 9" key="1">
    <citation type="journal article" date="2015" name="Sci. Rep.">
        <title>Chromosome-level genome map provides insights into diverse defense mechanisms in the medicinal fungus Ganoderma sinense.</title>
        <authorList>
            <person name="Zhu Y."/>
            <person name="Xu J."/>
            <person name="Sun C."/>
            <person name="Zhou S."/>
            <person name="Xu H."/>
            <person name="Nelson D.R."/>
            <person name="Qian J."/>
            <person name="Song J."/>
            <person name="Luo H."/>
            <person name="Xiang L."/>
            <person name="Li Y."/>
            <person name="Xu Z."/>
            <person name="Ji A."/>
            <person name="Wang L."/>
            <person name="Lu S."/>
            <person name="Hayward A."/>
            <person name="Sun W."/>
            <person name="Li X."/>
            <person name="Schwartz D.C."/>
            <person name="Wang Y."/>
            <person name="Chen S."/>
        </authorList>
    </citation>
    <scope>NUCLEOTIDE SEQUENCE [LARGE SCALE GENOMIC DNA]</scope>
    <source>
        <strain evidence="8 9">ZZ0214-1</strain>
    </source>
</reference>
<gene>
    <name evidence="8" type="ORF">GSI_00250</name>
</gene>
<evidence type="ECO:0000313" key="8">
    <source>
        <dbReference type="EMBL" id="PIL36561.1"/>
    </source>
</evidence>
<dbReference type="SUPFAM" id="SSF140996">
    <property type="entry name" value="Hermes dimerisation domain"/>
    <property type="match status" value="1"/>
</dbReference>
<evidence type="ECO:0000313" key="9">
    <source>
        <dbReference type="Proteomes" id="UP000230002"/>
    </source>
</evidence>
<comment type="caution">
    <text evidence="8">The sequence shown here is derived from an EMBL/GenBank/DDBJ whole genome shotgun (WGS) entry which is preliminary data.</text>
</comment>
<accession>A0A2G8SS00</accession>
<evidence type="ECO:0000256" key="5">
    <source>
        <dbReference type="ARBA" id="ARBA00023242"/>
    </source>
</evidence>
<protein>
    <recommendedName>
        <fullName evidence="7">HAT C-terminal dimerisation domain-containing protein</fullName>
    </recommendedName>
</protein>
<evidence type="ECO:0000256" key="1">
    <source>
        <dbReference type="ARBA" id="ARBA00004123"/>
    </source>
</evidence>
<dbReference type="OrthoDB" id="2750554at2759"/>
<dbReference type="InterPro" id="IPR052035">
    <property type="entry name" value="ZnF_BED_domain_contain"/>
</dbReference>
<feature type="domain" description="HAT C-terminal dimerisation" evidence="7">
    <location>
        <begin position="761"/>
        <end position="839"/>
    </location>
</feature>
<dbReference type="EMBL" id="AYKW01000001">
    <property type="protein sequence ID" value="PIL36561.1"/>
    <property type="molecule type" value="Genomic_DNA"/>
</dbReference>
<dbReference type="PANTHER" id="PTHR46481">
    <property type="entry name" value="ZINC FINGER BED DOMAIN-CONTAINING PROTEIN 4"/>
    <property type="match status" value="1"/>
</dbReference>
<keyword evidence="5" id="KW-0539">Nucleus</keyword>
<keyword evidence="2" id="KW-0479">Metal-binding</keyword>
<keyword evidence="9" id="KW-1185">Reference proteome</keyword>
<keyword evidence="4" id="KW-0862">Zinc</keyword>
<dbReference type="Pfam" id="PF05699">
    <property type="entry name" value="Dimer_Tnp_hAT"/>
    <property type="match status" value="1"/>
</dbReference>
<name>A0A2G8SS00_9APHY</name>
<evidence type="ECO:0000256" key="4">
    <source>
        <dbReference type="ARBA" id="ARBA00022833"/>
    </source>
</evidence>
<evidence type="ECO:0000256" key="6">
    <source>
        <dbReference type="SAM" id="MobiDB-lite"/>
    </source>
</evidence>
<dbReference type="SUPFAM" id="SSF53098">
    <property type="entry name" value="Ribonuclease H-like"/>
    <property type="match status" value="1"/>
</dbReference>
<dbReference type="PANTHER" id="PTHR46481:SF10">
    <property type="entry name" value="ZINC FINGER BED DOMAIN-CONTAINING PROTEIN 39"/>
    <property type="match status" value="1"/>
</dbReference>
<organism evidence="8 9">
    <name type="scientific">Ganoderma sinense ZZ0214-1</name>
    <dbReference type="NCBI Taxonomy" id="1077348"/>
    <lineage>
        <taxon>Eukaryota</taxon>
        <taxon>Fungi</taxon>
        <taxon>Dikarya</taxon>
        <taxon>Basidiomycota</taxon>
        <taxon>Agaricomycotina</taxon>
        <taxon>Agaricomycetes</taxon>
        <taxon>Polyporales</taxon>
        <taxon>Polyporaceae</taxon>
        <taxon>Ganoderma</taxon>
    </lineage>
</organism>
<evidence type="ECO:0000259" key="7">
    <source>
        <dbReference type="Pfam" id="PF05699"/>
    </source>
</evidence>
<proteinExistence type="predicted"/>
<dbReference type="STRING" id="1077348.A0A2G8SS00"/>
<sequence>MGKSKANNRKRTRSTSSHKAANKKKHGNSAPKKPSKGAVTRARGATTTTAKSSSGASSSRRCTTVQTEEEELAAFERDGIMVVDSSDDEGTDREKEVGSGTEDEEEPMVLDEDEELKMMMAKWDSPIYAFFEPVPEIEYVDDRHSHVFTCSARKCGTRIRRFLDSKDRSSTRNLRRHARSCWGEEAVDTACEAVDIEEAREKVIGALLRDGSITAAFKRKKGDGKIMYSHRPHTCAETRTEIVRWVAESQRPFNIVRDRGFQCLMKTGRPGYFIPSPKTVSHDAKTIFARTHRQIAKMLQEYDGDLHFATDAWTSPNHRAFVAVTVHLEVEGNPLALLLDLVEVPRSHSGVNLAAEFATILKEFDIADKILTVTCDNASNNKTMIEKLVDLLPDFPGEVNHVRCFAHVLNLVAKSLIKQFDAEAEHEQAEVGADEQELLELTRDLEDEERTTLAEEAVANAGAEGENTADNTDDEVDAMAEMSDEEREKFARDVRPVKLVMAKICKISFKIIHSTTLLLPAWYASCAAEGLPEKLLPRDVRTRWNSTFDMLDGALKARVVVDKMTGEKAHGLRAYELSEDEWEIARQLRHVLKVFKDATLFFSRGTPNLATVIPAMDHIDQVLTTASLNEDEYDDAIRVACGLAKTTLNAYYSLTDASSAYRIAMILHPRHKTEYFHKLRWSESWRRTAIKLVTDEYRSSYENRVPKDNASSAKDTGSAGATGVGPGRAKGKAKATVEDDEKNIFDTLDTLTSKVPDVRDELKRYLSTDVEPVSDALQWWNDRRATFPNLSRMALDYLTIPATSIEVERIFSRGRLLLTHVRNRLSAQTCHALLCLGNWSLLGLIKAEDEKAVARLDELEGDESDYEMEDGWDAINV</sequence>
<feature type="compositionally biased region" description="Basic residues" evidence="6">
    <location>
        <begin position="1"/>
        <end position="13"/>
    </location>
</feature>
<feature type="compositionally biased region" description="Low complexity" evidence="6">
    <location>
        <begin position="40"/>
        <end position="64"/>
    </location>
</feature>
<keyword evidence="3" id="KW-0863">Zinc-finger</keyword>
<dbReference type="GO" id="GO:0005634">
    <property type="term" value="C:nucleus"/>
    <property type="evidence" value="ECO:0007669"/>
    <property type="project" value="UniProtKB-SubCell"/>
</dbReference>
<dbReference type="InterPro" id="IPR008906">
    <property type="entry name" value="HATC_C_dom"/>
</dbReference>